<evidence type="ECO:0000313" key="1">
    <source>
        <dbReference type="EMBL" id="KAJ1128779.1"/>
    </source>
</evidence>
<gene>
    <name evidence="1" type="ORF">NDU88_007154</name>
</gene>
<organism evidence="1 2">
    <name type="scientific">Pleurodeles waltl</name>
    <name type="common">Iberian ribbed newt</name>
    <dbReference type="NCBI Taxonomy" id="8319"/>
    <lineage>
        <taxon>Eukaryota</taxon>
        <taxon>Metazoa</taxon>
        <taxon>Chordata</taxon>
        <taxon>Craniata</taxon>
        <taxon>Vertebrata</taxon>
        <taxon>Euteleostomi</taxon>
        <taxon>Amphibia</taxon>
        <taxon>Batrachia</taxon>
        <taxon>Caudata</taxon>
        <taxon>Salamandroidea</taxon>
        <taxon>Salamandridae</taxon>
        <taxon>Pleurodelinae</taxon>
        <taxon>Pleurodeles</taxon>
    </lineage>
</organism>
<dbReference type="AlphaFoldDB" id="A0AAV7PPE4"/>
<protein>
    <submittedName>
        <fullName evidence="1">Uncharacterized protein</fullName>
    </submittedName>
</protein>
<dbReference type="EMBL" id="JANPWB010000011">
    <property type="protein sequence ID" value="KAJ1128779.1"/>
    <property type="molecule type" value="Genomic_DNA"/>
</dbReference>
<accession>A0AAV7PPE4</accession>
<dbReference type="Proteomes" id="UP001066276">
    <property type="component" value="Chromosome 7"/>
</dbReference>
<evidence type="ECO:0000313" key="2">
    <source>
        <dbReference type="Proteomes" id="UP001066276"/>
    </source>
</evidence>
<proteinExistence type="predicted"/>
<reference evidence="1" key="1">
    <citation type="journal article" date="2022" name="bioRxiv">
        <title>Sequencing and chromosome-scale assembly of the giantPleurodeles waltlgenome.</title>
        <authorList>
            <person name="Brown T."/>
            <person name="Elewa A."/>
            <person name="Iarovenko S."/>
            <person name="Subramanian E."/>
            <person name="Araus A.J."/>
            <person name="Petzold A."/>
            <person name="Susuki M."/>
            <person name="Suzuki K.-i.T."/>
            <person name="Hayashi T."/>
            <person name="Toyoda A."/>
            <person name="Oliveira C."/>
            <person name="Osipova E."/>
            <person name="Leigh N.D."/>
            <person name="Simon A."/>
            <person name="Yun M.H."/>
        </authorList>
    </citation>
    <scope>NUCLEOTIDE SEQUENCE</scope>
    <source>
        <strain evidence="1">20211129_DDA</strain>
        <tissue evidence="1">Liver</tissue>
    </source>
</reference>
<name>A0AAV7PPE4_PLEWA</name>
<sequence length="69" mass="7481">MAAGWNAYRGISLGAGKPSSMHTKRFYNFGDVLGGGVRAHGPLIDLLARVAARALSPRQRRRVNTLECN</sequence>
<comment type="caution">
    <text evidence="1">The sequence shown here is derived from an EMBL/GenBank/DDBJ whole genome shotgun (WGS) entry which is preliminary data.</text>
</comment>
<keyword evidence="2" id="KW-1185">Reference proteome</keyword>